<reference evidence="3" key="2">
    <citation type="submission" date="2016-11" db="UniProtKB">
        <authorList>
            <consortium name="WormBaseParasite"/>
        </authorList>
    </citation>
    <scope>IDENTIFICATION</scope>
</reference>
<evidence type="ECO:0000256" key="1">
    <source>
        <dbReference type="SAM" id="MobiDB-lite"/>
    </source>
</evidence>
<reference evidence="2" key="1">
    <citation type="submission" date="2012-04" db="EMBL/GenBank/DDBJ databases">
        <title>The Genome Sequence of Loa loa.</title>
        <authorList>
            <consortium name="The Broad Institute Genome Sequencing Platform"/>
            <consortium name="Broad Institute Genome Sequencing Center for Infectious Disease"/>
            <person name="Nutman T.B."/>
            <person name="Fink D.L."/>
            <person name="Russ C."/>
            <person name="Young S."/>
            <person name="Zeng Q."/>
            <person name="Gargeya S."/>
            <person name="Alvarado L."/>
            <person name="Berlin A."/>
            <person name="Chapman S.B."/>
            <person name="Chen Z."/>
            <person name="Freedman E."/>
            <person name="Gellesch M."/>
            <person name="Goldberg J."/>
            <person name="Griggs A."/>
            <person name="Gujja S."/>
            <person name="Heilman E.R."/>
            <person name="Heiman D."/>
            <person name="Howarth C."/>
            <person name="Mehta T."/>
            <person name="Neiman D."/>
            <person name="Pearson M."/>
            <person name="Roberts A."/>
            <person name="Saif S."/>
            <person name="Shea T."/>
            <person name="Shenoy N."/>
            <person name="Sisk P."/>
            <person name="Stolte C."/>
            <person name="Sykes S."/>
            <person name="White J."/>
            <person name="Yandava C."/>
            <person name="Haas B."/>
            <person name="Henn M.R."/>
            <person name="Nusbaum C."/>
            <person name="Birren B."/>
        </authorList>
    </citation>
    <scope>NUCLEOTIDE SEQUENCE [LARGE SCALE GENOMIC DNA]</scope>
</reference>
<keyword evidence="2" id="KW-1185">Reference proteome</keyword>
<protein>
    <submittedName>
        <fullName evidence="3">Uncharacterized protein</fullName>
    </submittedName>
</protein>
<feature type="compositionally biased region" description="Basic and acidic residues" evidence="1">
    <location>
        <begin position="202"/>
        <end position="211"/>
    </location>
</feature>
<accession>A0A1I7VW69</accession>
<name>A0A1I7VW69_LOALO</name>
<dbReference type="AlphaFoldDB" id="A0A1I7VW69"/>
<organism evidence="2 3">
    <name type="scientific">Loa loa</name>
    <name type="common">Eye worm</name>
    <name type="synonym">Filaria loa</name>
    <dbReference type="NCBI Taxonomy" id="7209"/>
    <lineage>
        <taxon>Eukaryota</taxon>
        <taxon>Metazoa</taxon>
        <taxon>Ecdysozoa</taxon>
        <taxon>Nematoda</taxon>
        <taxon>Chromadorea</taxon>
        <taxon>Rhabditida</taxon>
        <taxon>Spirurina</taxon>
        <taxon>Spiruromorpha</taxon>
        <taxon>Filarioidea</taxon>
        <taxon>Onchocercidae</taxon>
        <taxon>Loa</taxon>
    </lineage>
</organism>
<proteinExistence type="predicted"/>
<evidence type="ECO:0000313" key="2">
    <source>
        <dbReference type="Proteomes" id="UP000095285"/>
    </source>
</evidence>
<dbReference type="WBParaSite" id="EN70_6882">
    <property type="protein sequence ID" value="EN70_6882"/>
    <property type="gene ID" value="EN70_6882"/>
</dbReference>
<dbReference type="Proteomes" id="UP000095285">
    <property type="component" value="Unassembled WGS sequence"/>
</dbReference>
<evidence type="ECO:0000313" key="3">
    <source>
        <dbReference type="WBParaSite" id="EN70_6882"/>
    </source>
</evidence>
<feature type="region of interest" description="Disordered" evidence="1">
    <location>
        <begin position="191"/>
        <end position="211"/>
    </location>
</feature>
<sequence>MADNESGKCDEEGQKVQHWIRNDQSKIYNTIEETVKSTQNDHRVRKNNPLEGAKRNRCRFSISDILSDKHSTSRTSKIERVVSKSCIITSATETGIDSISLPAAVNICDEAAPYIGPHLPRYLHADILQQSTYHNPWFQPWWSTVRPSIAQQLNLPHSNDKKQAKKVHEIIRQGGNLNIVPYESERNRSVFHKGHGNSTHSDNFRDDFITT</sequence>